<dbReference type="EMBL" id="JAACXV010000198">
    <property type="protein sequence ID" value="KAF7282051.1"/>
    <property type="molecule type" value="Genomic_DNA"/>
</dbReference>
<reference evidence="1" key="1">
    <citation type="submission" date="2020-08" db="EMBL/GenBank/DDBJ databases">
        <title>Genome sequencing and assembly of the red palm weevil Rhynchophorus ferrugineus.</title>
        <authorList>
            <person name="Dias G.B."/>
            <person name="Bergman C.M."/>
            <person name="Manee M."/>
        </authorList>
    </citation>
    <scope>NUCLEOTIDE SEQUENCE</scope>
    <source>
        <strain evidence="1">AA-2017</strain>
        <tissue evidence="1">Whole larva</tissue>
    </source>
</reference>
<sequence length="92" mass="10185">MEIEIMITFVCFAGKLTEIEGVERGSGKLSTISKQHVLGWASEFPPVSVPTDVYLGSTPSFELTLIFGEDNHRMYRAFGTLVACSLTQPDRE</sequence>
<evidence type="ECO:0000313" key="2">
    <source>
        <dbReference type="Proteomes" id="UP000625711"/>
    </source>
</evidence>
<accession>A0A834IM65</accession>
<name>A0A834IM65_RHYFE</name>
<organism evidence="1 2">
    <name type="scientific">Rhynchophorus ferrugineus</name>
    <name type="common">Red palm weevil</name>
    <name type="synonym">Curculio ferrugineus</name>
    <dbReference type="NCBI Taxonomy" id="354439"/>
    <lineage>
        <taxon>Eukaryota</taxon>
        <taxon>Metazoa</taxon>
        <taxon>Ecdysozoa</taxon>
        <taxon>Arthropoda</taxon>
        <taxon>Hexapoda</taxon>
        <taxon>Insecta</taxon>
        <taxon>Pterygota</taxon>
        <taxon>Neoptera</taxon>
        <taxon>Endopterygota</taxon>
        <taxon>Coleoptera</taxon>
        <taxon>Polyphaga</taxon>
        <taxon>Cucujiformia</taxon>
        <taxon>Curculionidae</taxon>
        <taxon>Dryophthorinae</taxon>
        <taxon>Rhynchophorus</taxon>
    </lineage>
</organism>
<proteinExistence type="predicted"/>
<protein>
    <submittedName>
        <fullName evidence="1">Uncharacterized protein</fullName>
    </submittedName>
</protein>
<gene>
    <name evidence="1" type="ORF">GWI33_003331</name>
</gene>
<keyword evidence="2" id="KW-1185">Reference proteome</keyword>
<evidence type="ECO:0000313" key="1">
    <source>
        <dbReference type="EMBL" id="KAF7282051.1"/>
    </source>
</evidence>
<comment type="caution">
    <text evidence="1">The sequence shown here is derived from an EMBL/GenBank/DDBJ whole genome shotgun (WGS) entry which is preliminary data.</text>
</comment>
<dbReference type="AlphaFoldDB" id="A0A834IM65"/>
<dbReference type="Proteomes" id="UP000625711">
    <property type="component" value="Unassembled WGS sequence"/>
</dbReference>